<dbReference type="AlphaFoldDB" id="A0A2T1C9M7"/>
<keyword evidence="1" id="KW-1133">Transmembrane helix</keyword>
<protein>
    <recommendedName>
        <fullName evidence="2">DUF8201 domain-containing protein</fullName>
    </recommendedName>
</protein>
<dbReference type="NCBIfam" id="NF047510">
    <property type="entry name" value="LIC_10190_fam"/>
    <property type="match status" value="1"/>
</dbReference>
<evidence type="ECO:0000313" key="3">
    <source>
        <dbReference type="EMBL" id="PSB04857.1"/>
    </source>
</evidence>
<dbReference type="Proteomes" id="UP000238762">
    <property type="component" value="Unassembled WGS sequence"/>
</dbReference>
<sequence length="592" mass="65118">MVESAIAWDKCQNRILQKVYYVAMIYFILLWTILIIVAYPIGLLVINQLSVDSFGRWGDRFIASSWLGIVILAAFLLAISLILPLSPLVGGGVAGILVVVSLVSSRTQAEITQLRTRLSSKILSGIAILGLIVALLTTDQVTWIESGFYHYGSIRWLSEFGTVPGIVLVLPNFGIISTWFALNAPLNGSIIDFKAGVIANGFIFFLALLHTIVCLFHLLTSHKKLSDYFAISFYSLFFLYTALSLEMQLIVVSPSPDLPTILLTAIIAWAILVTVESRTASSEKLDGSIVPLLLAAGAVTIKLSALPLLLVTCIFYCFQVKFQIKQLLFGLCLTSLLLLPIVLVGFQTSGCPLYPSPLFCVDVPWSQSIEDTQKFADRTQNPAKWIANAPPNQNSPFWVFGKWLQARALNQIMAALVVISLFCLIYLIQIKAIFRRNSGIFWLSALGVSGILFIIFKGPLIRFGLGYLLLLPALSMAVYADRKNLLAENGESIWRNILGKWDQIQAITLGILATVMVISFGYGQLSSRWLLPPKVAYISVIPKQVNDIKYVTPENGACWASPLPCTAKKWVLQAKLRHPSLGIKGGFVRGGG</sequence>
<feature type="transmembrane region" description="Helical" evidence="1">
    <location>
        <begin position="126"/>
        <end position="144"/>
    </location>
</feature>
<proteinExistence type="predicted"/>
<name>A0A2T1C9M7_9CYAN</name>
<evidence type="ECO:0000259" key="2">
    <source>
        <dbReference type="Pfam" id="PF26626"/>
    </source>
</evidence>
<accession>A0A2T1C9M7</accession>
<reference evidence="3 4" key="2">
    <citation type="submission" date="2018-03" db="EMBL/GenBank/DDBJ databases">
        <title>The ancient ancestry and fast evolution of plastids.</title>
        <authorList>
            <person name="Moore K.R."/>
            <person name="Magnabosco C."/>
            <person name="Momper L."/>
            <person name="Gold D.A."/>
            <person name="Bosak T."/>
            <person name="Fournier G.P."/>
        </authorList>
    </citation>
    <scope>NUCLEOTIDE SEQUENCE [LARGE SCALE GENOMIC DNA]</scope>
    <source>
        <strain evidence="3 4">CCAP 1448/3</strain>
    </source>
</reference>
<feature type="transmembrane region" description="Helical" evidence="1">
    <location>
        <begin position="440"/>
        <end position="456"/>
    </location>
</feature>
<reference evidence="3 4" key="1">
    <citation type="submission" date="2018-02" db="EMBL/GenBank/DDBJ databases">
        <authorList>
            <person name="Cohen D.B."/>
            <person name="Kent A.D."/>
        </authorList>
    </citation>
    <scope>NUCLEOTIDE SEQUENCE [LARGE SCALE GENOMIC DNA]</scope>
    <source>
        <strain evidence="3 4">CCAP 1448/3</strain>
    </source>
</reference>
<feature type="transmembrane region" description="Helical" evidence="1">
    <location>
        <begin position="61"/>
        <end position="82"/>
    </location>
</feature>
<feature type="transmembrane region" description="Helical" evidence="1">
    <location>
        <begin position="295"/>
        <end position="318"/>
    </location>
</feature>
<gene>
    <name evidence="3" type="ORF">C7B64_01850</name>
</gene>
<dbReference type="InterPro" id="IPR058514">
    <property type="entry name" value="DUF8201"/>
</dbReference>
<keyword evidence="4" id="KW-1185">Reference proteome</keyword>
<organism evidence="3 4">
    <name type="scientific">Merismopedia glauca CCAP 1448/3</name>
    <dbReference type="NCBI Taxonomy" id="1296344"/>
    <lineage>
        <taxon>Bacteria</taxon>
        <taxon>Bacillati</taxon>
        <taxon>Cyanobacteriota</taxon>
        <taxon>Cyanophyceae</taxon>
        <taxon>Synechococcales</taxon>
        <taxon>Merismopediaceae</taxon>
        <taxon>Merismopedia</taxon>
    </lineage>
</organism>
<feature type="transmembrane region" description="Helical" evidence="1">
    <location>
        <begin position="462"/>
        <end position="480"/>
    </location>
</feature>
<keyword evidence="1" id="KW-0472">Membrane</keyword>
<dbReference type="EMBL" id="PVWJ01000006">
    <property type="protein sequence ID" value="PSB04857.1"/>
    <property type="molecule type" value="Genomic_DNA"/>
</dbReference>
<feature type="domain" description="DUF8201" evidence="2">
    <location>
        <begin position="24"/>
        <end position="469"/>
    </location>
</feature>
<comment type="caution">
    <text evidence="3">The sequence shown here is derived from an EMBL/GenBank/DDBJ whole genome shotgun (WGS) entry which is preliminary data.</text>
</comment>
<evidence type="ECO:0000313" key="4">
    <source>
        <dbReference type="Proteomes" id="UP000238762"/>
    </source>
</evidence>
<feature type="transmembrane region" description="Helical" evidence="1">
    <location>
        <begin position="408"/>
        <end position="428"/>
    </location>
</feature>
<keyword evidence="1" id="KW-0812">Transmembrane</keyword>
<feature type="transmembrane region" description="Helical" evidence="1">
    <location>
        <begin position="231"/>
        <end position="251"/>
    </location>
</feature>
<dbReference type="Pfam" id="PF26626">
    <property type="entry name" value="DUF8201"/>
    <property type="match status" value="1"/>
</dbReference>
<feature type="transmembrane region" description="Helical" evidence="1">
    <location>
        <begin position="197"/>
        <end position="219"/>
    </location>
</feature>
<feature type="transmembrane region" description="Helical" evidence="1">
    <location>
        <begin position="258"/>
        <end position="275"/>
    </location>
</feature>
<evidence type="ECO:0000256" key="1">
    <source>
        <dbReference type="SAM" id="Phobius"/>
    </source>
</evidence>
<feature type="transmembrane region" description="Helical" evidence="1">
    <location>
        <begin position="164"/>
        <end position="185"/>
    </location>
</feature>
<feature type="transmembrane region" description="Helical" evidence="1">
    <location>
        <begin position="327"/>
        <end position="346"/>
    </location>
</feature>
<dbReference type="InterPro" id="IPR058065">
    <property type="entry name" value="LIC_10190-like"/>
</dbReference>
<feature type="transmembrane region" description="Helical" evidence="1">
    <location>
        <begin position="20"/>
        <end position="49"/>
    </location>
</feature>
<feature type="transmembrane region" description="Helical" evidence="1">
    <location>
        <begin position="501"/>
        <end position="522"/>
    </location>
</feature>